<dbReference type="PANTHER" id="PTHR36617:SF15">
    <property type="entry name" value="REVERSE TRANSCRIPTASE ZINC-BINDING DOMAIN-CONTAINING PROTEIN"/>
    <property type="match status" value="1"/>
</dbReference>
<organism evidence="2">
    <name type="scientific">Fagus sylvatica</name>
    <name type="common">Beechnut</name>
    <dbReference type="NCBI Taxonomy" id="28930"/>
    <lineage>
        <taxon>Eukaryota</taxon>
        <taxon>Viridiplantae</taxon>
        <taxon>Streptophyta</taxon>
        <taxon>Embryophyta</taxon>
        <taxon>Tracheophyta</taxon>
        <taxon>Spermatophyta</taxon>
        <taxon>Magnoliopsida</taxon>
        <taxon>eudicotyledons</taxon>
        <taxon>Gunneridae</taxon>
        <taxon>Pentapetalae</taxon>
        <taxon>rosids</taxon>
        <taxon>fabids</taxon>
        <taxon>Fagales</taxon>
        <taxon>Fagaceae</taxon>
        <taxon>Fagus</taxon>
    </lineage>
</organism>
<dbReference type="InterPro" id="IPR000477">
    <property type="entry name" value="RT_dom"/>
</dbReference>
<proteinExistence type="predicted"/>
<dbReference type="EMBL" id="OIVN01000321">
    <property type="protein sequence ID" value="SPC78256.1"/>
    <property type="molecule type" value="Genomic_DNA"/>
</dbReference>
<gene>
    <name evidence="2" type="ORF">FSB_LOCUS6138</name>
</gene>
<reference evidence="2" key="1">
    <citation type="submission" date="2018-02" db="EMBL/GenBank/DDBJ databases">
        <authorList>
            <person name="Cohen D.B."/>
            <person name="Kent A.D."/>
        </authorList>
    </citation>
    <scope>NUCLEOTIDE SEQUENCE</scope>
</reference>
<feature type="domain" description="Reverse transcriptase" evidence="1">
    <location>
        <begin position="196"/>
        <end position="297"/>
    </location>
</feature>
<dbReference type="Pfam" id="PF00078">
    <property type="entry name" value="RVT_1"/>
    <property type="match status" value="1"/>
</dbReference>
<name>A0A2N9EH36_FAGSY</name>
<evidence type="ECO:0000313" key="2">
    <source>
        <dbReference type="EMBL" id="SPC78256.1"/>
    </source>
</evidence>
<accession>A0A2N9EH36</accession>
<sequence>MMGWDDFKSYIGFDAGMGTKVLFWHDNWCTDLSLKEVYLVLYACSTSKDASIASMFVCPRDGKSREWNVTFYRDFNDWEMDSVVSFFHLIHSHAPSREDADMLTWKLNRTGMFDTRSCYLALRDSTAMIFPWKNGIQFSTISGEDAKWLERPFDEDEVGKVVQGFNGDKAPGLDGFSLAFFQNCWSVGQKDILTKHGPDEIKDFRPTSLVGGMYKILAKLLANRLSVVMGKIISPVSKCVCEGSANSRFGCLLQMNAYIASSKRLFSGVLCKLDLKKAYDHVNWAFLIYLLRRCEFSGDSPRGPFVSSVVCMEALSRQIDKAIGANLLSGFAVGDGSQIRFWDDVWCLNESLKAAFMELYRITCVRDAAVANIIRIRSESVHWEVNFTRLVQDWELESISSFLELLYSTSIQKPEEDKMCWKVSKNKGFQVRSYYKALSSNGVGSFLRKSIWKSKVPSPPAPGWVMPRRVIDLLGVLAREFGETSKHCHLEGHPSIASCGVYGRNATRELLRDVNKVLLL</sequence>
<evidence type="ECO:0000259" key="1">
    <source>
        <dbReference type="Pfam" id="PF00078"/>
    </source>
</evidence>
<dbReference type="PANTHER" id="PTHR36617">
    <property type="entry name" value="PROTEIN, PUTATIVE-RELATED"/>
    <property type="match status" value="1"/>
</dbReference>
<protein>
    <recommendedName>
        <fullName evidence="1">Reverse transcriptase domain-containing protein</fullName>
    </recommendedName>
</protein>
<dbReference type="AlphaFoldDB" id="A0A2N9EH36"/>